<accession>A0A0D1ZD52</accession>
<proteinExistence type="predicted"/>
<dbReference type="STRING" id="1016849.A0A0D1ZD52"/>
<dbReference type="OrthoDB" id="8300214at2759"/>
<protein>
    <recommendedName>
        <fullName evidence="1">Rhodanese domain-containing protein</fullName>
    </recommendedName>
</protein>
<name>A0A0D1ZD52_9EURO</name>
<gene>
    <name evidence="2" type="ORF">PV11_00479</name>
</gene>
<dbReference type="AlphaFoldDB" id="A0A0D1ZD52"/>
<feature type="domain" description="Rhodanese" evidence="1">
    <location>
        <begin position="5"/>
        <end position="105"/>
    </location>
</feature>
<dbReference type="InterPro" id="IPR036873">
    <property type="entry name" value="Rhodanese-like_dom_sf"/>
</dbReference>
<evidence type="ECO:0000313" key="3">
    <source>
        <dbReference type="Proteomes" id="UP000053599"/>
    </source>
</evidence>
<organism evidence="2 3">
    <name type="scientific">Exophiala sideris</name>
    <dbReference type="NCBI Taxonomy" id="1016849"/>
    <lineage>
        <taxon>Eukaryota</taxon>
        <taxon>Fungi</taxon>
        <taxon>Dikarya</taxon>
        <taxon>Ascomycota</taxon>
        <taxon>Pezizomycotina</taxon>
        <taxon>Eurotiomycetes</taxon>
        <taxon>Chaetothyriomycetidae</taxon>
        <taxon>Chaetothyriales</taxon>
        <taxon>Herpotrichiellaceae</taxon>
        <taxon>Exophiala</taxon>
    </lineage>
</organism>
<dbReference type="HOGENOM" id="CLU_107716_0_3_1"/>
<sequence length="119" mass="13158">MGQKPGVDFLLIDLRRNDHEGGLIRGSINLPAQSLYYSMPTLLSLCQRASIKTVIWYCGSSKGRGTRAAEWFQDLLDDTKTEGIISAILLEGIGGWAGAGNEYTCLMDEYDSKHWSKGK</sequence>
<evidence type="ECO:0000313" key="2">
    <source>
        <dbReference type="EMBL" id="KIV84713.1"/>
    </source>
</evidence>
<dbReference type="EMBL" id="KN846951">
    <property type="protein sequence ID" value="KIV84713.1"/>
    <property type="molecule type" value="Genomic_DNA"/>
</dbReference>
<reference evidence="2 3" key="1">
    <citation type="submission" date="2015-01" db="EMBL/GenBank/DDBJ databases">
        <title>The Genome Sequence of Exophiala sideris CBS121828.</title>
        <authorList>
            <consortium name="The Broad Institute Genomics Platform"/>
            <person name="Cuomo C."/>
            <person name="de Hoog S."/>
            <person name="Gorbushina A."/>
            <person name="Stielow B."/>
            <person name="Teixiera M."/>
            <person name="Abouelleil A."/>
            <person name="Chapman S.B."/>
            <person name="Priest M."/>
            <person name="Young S.K."/>
            <person name="Wortman J."/>
            <person name="Nusbaum C."/>
            <person name="Birren B."/>
        </authorList>
    </citation>
    <scope>NUCLEOTIDE SEQUENCE [LARGE SCALE GENOMIC DNA]</scope>
    <source>
        <strain evidence="2 3">CBS 121828</strain>
    </source>
</reference>
<dbReference type="SUPFAM" id="SSF52821">
    <property type="entry name" value="Rhodanese/Cell cycle control phosphatase"/>
    <property type="match status" value="1"/>
</dbReference>
<evidence type="ECO:0000259" key="1">
    <source>
        <dbReference type="PROSITE" id="PS50206"/>
    </source>
</evidence>
<dbReference type="InterPro" id="IPR001763">
    <property type="entry name" value="Rhodanese-like_dom"/>
</dbReference>
<dbReference type="PROSITE" id="PS50206">
    <property type="entry name" value="RHODANESE_3"/>
    <property type="match status" value="1"/>
</dbReference>
<dbReference type="Pfam" id="PF00581">
    <property type="entry name" value="Rhodanese"/>
    <property type="match status" value="1"/>
</dbReference>
<dbReference type="Gene3D" id="3.40.250.10">
    <property type="entry name" value="Rhodanese-like domain"/>
    <property type="match status" value="1"/>
</dbReference>
<dbReference type="Proteomes" id="UP000053599">
    <property type="component" value="Unassembled WGS sequence"/>
</dbReference>